<dbReference type="STRING" id="582515.KR51_00004750"/>
<reference evidence="2 3" key="1">
    <citation type="submission" date="2013-05" db="EMBL/GenBank/DDBJ databases">
        <title>Draft genome sequence of Rubidibacter lacunae KORDI 51-2.</title>
        <authorList>
            <person name="Choi D.H."/>
            <person name="Noh J.H."/>
            <person name="Kwon K.-K."/>
            <person name="Lee J.-H."/>
            <person name="Ryu J.-Y."/>
        </authorList>
    </citation>
    <scope>NUCLEOTIDE SEQUENCE [LARGE SCALE GENOMIC DNA]</scope>
    <source>
        <strain evidence="2 3">KORDI 51-2</strain>
    </source>
</reference>
<accession>U5DPH8</accession>
<evidence type="ECO:0000313" key="2">
    <source>
        <dbReference type="EMBL" id="ERN42762.1"/>
    </source>
</evidence>
<feature type="chain" id="PRO_5004658987" description="Glutathione S-transferase" evidence="1">
    <location>
        <begin position="25"/>
        <end position="99"/>
    </location>
</feature>
<dbReference type="Proteomes" id="UP000016960">
    <property type="component" value="Unassembled WGS sequence"/>
</dbReference>
<protein>
    <recommendedName>
        <fullName evidence="4">Glutathione S-transferase</fullName>
    </recommendedName>
</protein>
<gene>
    <name evidence="2" type="ORF">KR51_00004750</name>
</gene>
<dbReference type="PATRIC" id="fig|582515.4.peg.540"/>
<comment type="caution">
    <text evidence="2">The sequence shown here is derived from an EMBL/GenBank/DDBJ whole genome shotgun (WGS) entry which is preliminary data.</text>
</comment>
<keyword evidence="3" id="KW-1185">Reference proteome</keyword>
<sequence length="99" mass="10581">MKFPIAAGLIAACGAFAPAAPVLALPSPDDTPEEVLRAEIIIDARSPLDGRPLGPAEYAELEAALGESLYPPQLDSSVRETVLLLQIRQMLKVFLPLIF</sequence>
<dbReference type="eggNOG" id="ENOG5032Y9E">
    <property type="taxonomic scope" value="Bacteria"/>
</dbReference>
<feature type="signal peptide" evidence="1">
    <location>
        <begin position="1"/>
        <end position="24"/>
    </location>
</feature>
<evidence type="ECO:0008006" key="4">
    <source>
        <dbReference type="Google" id="ProtNLM"/>
    </source>
</evidence>
<name>U5DPH8_9CHRO</name>
<dbReference type="EMBL" id="ASSJ01000007">
    <property type="protein sequence ID" value="ERN42762.1"/>
    <property type="molecule type" value="Genomic_DNA"/>
</dbReference>
<evidence type="ECO:0000256" key="1">
    <source>
        <dbReference type="SAM" id="SignalP"/>
    </source>
</evidence>
<proteinExistence type="predicted"/>
<dbReference type="RefSeq" id="WP_022604346.1">
    <property type="nucleotide sequence ID" value="NZ_ASSJ01000007.1"/>
</dbReference>
<dbReference type="InParanoid" id="U5DPH8"/>
<organism evidence="2 3">
    <name type="scientific">Rubidibacter lacunae KORDI 51-2</name>
    <dbReference type="NCBI Taxonomy" id="582515"/>
    <lineage>
        <taxon>Bacteria</taxon>
        <taxon>Bacillati</taxon>
        <taxon>Cyanobacteriota</taxon>
        <taxon>Cyanophyceae</taxon>
        <taxon>Oscillatoriophycideae</taxon>
        <taxon>Chroococcales</taxon>
        <taxon>Aphanothecaceae</taxon>
        <taxon>Rubidibacter</taxon>
    </lineage>
</organism>
<evidence type="ECO:0000313" key="3">
    <source>
        <dbReference type="Proteomes" id="UP000016960"/>
    </source>
</evidence>
<keyword evidence="1" id="KW-0732">Signal</keyword>
<dbReference type="AlphaFoldDB" id="U5DPH8"/>